<dbReference type="GO" id="GO:0012507">
    <property type="term" value="C:ER to Golgi transport vesicle membrane"/>
    <property type="evidence" value="ECO:0007669"/>
    <property type="project" value="UniProtKB-SubCell"/>
</dbReference>
<sequence>MESELQLSPFPKKQTLNYSSPFFNLRPLPSDQTTPANLTPIRPPHSPSVLVIGLKGKREGERQIGSGRCKLGSSFDGVCSRTNEGSRAQAYLGSWNSTKVSGVNSADRRHGLDSAAQSGQRLLMVAGEIEIDLIRISLFAVWLISNLLESIVSSKDNPGTSHKGIVDKLEVPMANVIMKFFIASLFMWITPITLLHGFNHNWIPGSTQLNPHSLTLLSGFLAVISVNVVIAIYIIMAMKEPSSKHEPDPTFLAEAKASINQSTGKADGPSQAQNKKEE</sequence>
<dbReference type="GO" id="GO:0033116">
    <property type="term" value="C:endoplasmic reticulum-Golgi intermediate compartment membrane"/>
    <property type="evidence" value="ECO:0007669"/>
    <property type="project" value="UniProtKB-SubCell"/>
</dbReference>
<protein>
    <recommendedName>
        <fullName evidence="6">Vacuolar ATPase assembly integral membrane protein VMA21 homolog</fullName>
    </recommendedName>
</protein>
<evidence type="ECO:0000256" key="3">
    <source>
        <dbReference type="ARBA" id="ARBA00022989"/>
    </source>
</evidence>
<dbReference type="STRING" id="3659.A0A0A0KPB7"/>
<dbReference type="Proteomes" id="UP000029981">
    <property type="component" value="Chromosome 6"/>
</dbReference>
<comment type="similarity">
    <text evidence="6">Belongs to the VMA21 family.</text>
</comment>
<name>A0A0A0KPB7_CUCSA</name>
<evidence type="ECO:0000256" key="7">
    <source>
        <dbReference type="SAM" id="MobiDB-lite"/>
    </source>
</evidence>
<keyword evidence="5 6" id="KW-0968">Cytoplasmic vesicle</keyword>
<dbReference type="Gramene" id="KGN49506">
    <property type="protein sequence ID" value="KGN49506"/>
    <property type="gene ID" value="Csa_6G526400"/>
</dbReference>
<reference evidence="8 9" key="2">
    <citation type="journal article" date="2009" name="PLoS ONE">
        <title>An integrated genetic and cytogenetic map of the cucumber genome.</title>
        <authorList>
            <person name="Ren Y."/>
            <person name="Zhang Z."/>
            <person name="Liu J."/>
            <person name="Staub J.E."/>
            <person name="Han Y."/>
            <person name="Cheng Z."/>
            <person name="Li X."/>
            <person name="Lu J."/>
            <person name="Miao H."/>
            <person name="Kang H."/>
            <person name="Xie B."/>
            <person name="Gu X."/>
            <person name="Wang X."/>
            <person name="Du Y."/>
            <person name="Jin W."/>
            <person name="Huang S."/>
        </authorList>
    </citation>
    <scope>NUCLEOTIDE SEQUENCE [LARGE SCALE GENOMIC DNA]</scope>
    <source>
        <strain evidence="9">cv. 9930</strain>
    </source>
</reference>
<evidence type="ECO:0000256" key="2">
    <source>
        <dbReference type="ARBA" id="ARBA00022824"/>
    </source>
</evidence>
<proteinExistence type="inferred from homology"/>
<evidence type="ECO:0000256" key="4">
    <source>
        <dbReference type="ARBA" id="ARBA00023136"/>
    </source>
</evidence>
<evidence type="ECO:0000313" key="8">
    <source>
        <dbReference type="EMBL" id="KGN49506.1"/>
    </source>
</evidence>
<dbReference type="HAMAP" id="MF_03058">
    <property type="entry name" value="VMA21"/>
    <property type="match status" value="1"/>
</dbReference>
<keyword evidence="2 6" id="KW-0256">Endoplasmic reticulum</keyword>
<comment type="subcellular location">
    <subcellularLocation>
        <location evidence="6">Endoplasmic reticulum membrane</location>
        <topology evidence="6">Multi-pass membrane protein</topology>
    </subcellularLocation>
    <subcellularLocation>
        <location evidence="6">Endoplasmic reticulum-Golgi intermediate compartment membrane</location>
        <topology evidence="6">Multi-pass membrane protein</topology>
    </subcellularLocation>
    <subcellularLocation>
        <location evidence="6">Cytoplasmic vesicle</location>
        <location evidence="6">COPII-coated vesicle membrane</location>
        <topology evidence="6">Multi-pass membrane protein</topology>
    </subcellularLocation>
</comment>
<dbReference type="Pfam" id="PF09446">
    <property type="entry name" value="VMA21"/>
    <property type="match status" value="1"/>
</dbReference>
<dbReference type="GO" id="GO:0070072">
    <property type="term" value="P:vacuolar proton-transporting V-type ATPase complex assembly"/>
    <property type="evidence" value="ECO:0000318"/>
    <property type="project" value="GO_Central"/>
</dbReference>
<comment type="function">
    <text evidence="6">Required for the assembly of the V0 complex of the vacuolar ATPase (V-ATPase) in the endoplasmic reticulum.</text>
</comment>
<accession>A0A0A0KPB7</accession>
<evidence type="ECO:0000256" key="6">
    <source>
        <dbReference type="HAMAP-Rule" id="MF_03058"/>
    </source>
</evidence>
<evidence type="ECO:0000256" key="5">
    <source>
        <dbReference type="ARBA" id="ARBA00023329"/>
    </source>
</evidence>
<dbReference type="GO" id="GO:0005789">
    <property type="term" value="C:endoplasmic reticulum membrane"/>
    <property type="evidence" value="ECO:0000318"/>
    <property type="project" value="GO_Central"/>
</dbReference>
<dbReference type="PANTHER" id="PTHR31792">
    <property type="entry name" value="VACUOLAR ATPASE ASSEMBLY INTEGRAL MEMBRANE PROTEIN VMA21"/>
    <property type="match status" value="1"/>
</dbReference>
<keyword evidence="3 6" id="KW-1133">Transmembrane helix</keyword>
<keyword evidence="1 6" id="KW-0812">Transmembrane</keyword>
<feature type="transmembrane region" description="Helical" evidence="6">
    <location>
        <begin position="176"/>
        <end position="196"/>
    </location>
</feature>
<feature type="region of interest" description="Disordered" evidence="7">
    <location>
        <begin position="23"/>
        <end position="42"/>
    </location>
</feature>
<reference evidence="8 9" key="4">
    <citation type="journal article" date="2011" name="BMC Genomics">
        <title>RNA-Seq improves annotation of protein-coding genes in the cucumber genome.</title>
        <authorList>
            <person name="Li Z."/>
            <person name="Zhang Z."/>
            <person name="Yan P."/>
            <person name="Huang S."/>
            <person name="Fei Z."/>
            <person name="Lin K."/>
        </authorList>
    </citation>
    <scope>NUCLEOTIDE SEQUENCE [LARGE SCALE GENOMIC DNA]</scope>
    <source>
        <strain evidence="9">cv. 9930</strain>
    </source>
</reference>
<dbReference type="eggNOG" id="ENOG502S3YI">
    <property type="taxonomic scope" value="Eukaryota"/>
</dbReference>
<reference evidence="8 9" key="3">
    <citation type="journal article" date="2010" name="BMC Genomics">
        <title>Transcriptome sequencing and comparative analysis of cucumber flowers with different sex types.</title>
        <authorList>
            <person name="Guo S."/>
            <person name="Zheng Y."/>
            <person name="Joung J.G."/>
            <person name="Liu S."/>
            <person name="Zhang Z."/>
            <person name="Crasta O.R."/>
            <person name="Sobral B.W."/>
            <person name="Xu Y."/>
            <person name="Huang S."/>
            <person name="Fei Z."/>
        </authorList>
    </citation>
    <scope>NUCLEOTIDE SEQUENCE [LARGE SCALE GENOMIC DNA]</scope>
    <source>
        <strain evidence="9">cv. 9930</strain>
    </source>
</reference>
<organism evidence="8 9">
    <name type="scientific">Cucumis sativus</name>
    <name type="common">Cucumber</name>
    <dbReference type="NCBI Taxonomy" id="3659"/>
    <lineage>
        <taxon>Eukaryota</taxon>
        <taxon>Viridiplantae</taxon>
        <taxon>Streptophyta</taxon>
        <taxon>Embryophyta</taxon>
        <taxon>Tracheophyta</taxon>
        <taxon>Spermatophyta</taxon>
        <taxon>Magnoliopsida</taxon>
        <taxon>eudicotyledons</taxon>
        <taxon>Gunneridae</taxon>
        <taxon>Pentapetalae</taxon>
        <taxon>rosids</taxon>
        <taxon>fabids</taxon>
        <taxon>Cucurbitales</taxon>
        <taxon>Cucurbitaceae</taxon>
        <taxon>Benincaseae</taxon>
        <taxon>Cucumis</taxon>
    </lineage>
</organism>
<evidence type="ECO:0000256" key="1">
    <source>
        <dbReference type="ARBA" id="ARBA00022692"/>
    </source>
</evidence>
<dbReference type="AlphaFoldDB" id="A0A0A0KPB7"/>
<feature type="transmembrane region" description="Helical" evidence="6">
    <location>
        <begin position="216"/>
        <end position="236"/>
    </location>
</feature>
<dbReference type="InterPro" id="IPR019013">
    <property type="entry name" value="Vma21"/>
</dbReference>
<dbReference type="PANTHER" id="PTHR31792:SF3">
    <property type="entry name" value="VACUOLAR ATPASE ASSEMBLY INTEGRAL MEMBRANE PROTEIN VMA21"/>
    <property type="match status" value="1"/>
</dbReference>
<feature type="region of interest" description="Disordered" evidence="7">
    <location>
        <begin position="241"/>
        <end position="278"/>
    </location>
</feature>
<gene>
    <name evidence="8" type="ORF">Csa_6G526400</name>
</gene>
<reference evidence="8 9" key="1">
    <citation type="journal article" date="2009" name="Nat. Genet.">
        <title>The genome of the cucumber, Cucumis sativus L.</title>
        <authorList>
            <person name="Huang S."/>
            <person name="Li R."/>
            <person name="Zhang Z."/>
            <person name="Li L."/>
            <person name="Gu X."/>
            <person name="Fan W."/>
            <person name="Lucas W.J."/>
            <person name="Wang X."/>
            <person name="Xie B."/>
            <person name="Ni P."/>
            <person name="Ren Y."/>
            <person name="Zhu H."/>
            <person name="Li J."/>
            <person name="Lin K."/>
            <person name="Jin W."/>
            <person name="Fei Z."/>
            <person name="Li G."/>
            <person name="Staub J."/>
            <person name="Kilian A."/>
            <person name="van der Vossen E.A."/>
            <person name="Wu Y."/>
            <person name="Guo J."/>
            <person name="He J."/>
            <person name="Jia Z."/>
            <person name="Ren Y."/>
            <person name="Tian G."/>
            <person name="Lu Y."/>
            <person name="Ruan J."/>
            <person name="Qian W."/>
            <person name="Wang M."/>
            <person name="Huang Q."/>
            <person name="Li B."/>
            <person name="Xuan Z."/>
            <person name="Cao J."/>
            <person name="Asan"/>
            <person name="Wu Z."/>
            <person name="Zhang J."/>
            <person name="Cai Q."/>
            <person name="Bai Y."/>
            <person name="Zhao B."/>
            <person name="Han Y."/>
            <person name="Li Y."/>
            <person name="Li X."/>
            <person name="Wang S."/>
            <person name="Shi Q."/>
            <person name="Liu S."/>
            <person name="Cho W.K."/>
            <person name="Kim J.Y."/>
            <person name="Xu Y."/>
            <person name="Heller-Uszynska K."/>
            <person name="Miao H."/>
            <person name="Cheng Z."/>
            <person name="Zhang S."/>
            <person name="Wu J."/>
            <person name="Yang Y."/>
            <person name="Kang H."/>
            <person name="Li M."/>
            <person name="Liang H."/>
            <person name="Ren X."/>
            <person name="Shi Z."/>
            <person name="Wen M."/>
            <person name="Jian M."/>
            <person name="Yang H."/>
            <person name="Zhang G."/>
            <person name="Yang Z."/>
            <person name="Chen R."/>
            <person name="Liu S."/>
            <person name="Li J."/>
            <person name="Ma L."/>
            <person name="Liu H."/>
            <person name="Zhou Y."/>
            <person name="Zhao J."/>
            <person name="Fang X."/>
            <person name="Li G."/>
            <person name="Fang L."/>
            <person name="Li Y."/>
            <person name="Liu D."/>
            <person name="Zheng H."/>
            <person name="Zhang Y."/>
            <person name="Qin N."/>
            <person name="Li Z."/>
            <person name="Yang G."/>
            <person name="Yang S."/>
            <person name="Bolund L."/>
            <person name="Kristiansen K."/>
            <person name="Zheng H."/>
            <person name="Li S."/>
            <person name="Zhang X."/>
            <person name="Yang H."/>
            <person name="Wang J."/>
            <person name="Sun R."/>
            <person name="Zhang B."/>
            <person name="Jiang S."/>
            <person name="Wang J."/>
            <person name="Du Y."/>
            <person name="Li S."/>
        </authorList>
    </citation>
    <scope>NUCLEOTIDE SEQUENCE [LARGE SCALE GENOMIC DNA]</scope>
    <source>
        <strain evidence="9">cv. 9930</strain>
    </source>
</reference>
<dbReference type="EMBL" id="CM002927">
    <property type="protein sequence ID" value="KGN49506.1"/>
    <property type="molecule type" value="Genomic_DNA"/>
</dbReference>
<keyword evidence="9" id="KW-1185">Reference proteome</keyword>
<evidence type="ECO:0000313" key="9">
    <source>
        <dbReference type="Proteomes" id="UP000029981"/>
    </source>
</evidence>
<keyword evidence="4 6" id="KW-0472">Membrane</keyword>